<gene>
    <name evidence="4" type="ORF">TRICI_002732</name>
</gene>
<reference evidence="4" key="1">
    <citation type="journal article" date="2019" name="G3 (Bethesda)">
        <title>Genome Assemblies of Two Rare Opportunistic Yeast Pathogens: Diutina rugosa (syn. Candida rugosa) and Trichomonascus ciferrii (syn. Candida ciferrii).</title>
        <authorList>
            <person name="Mixao V."/>
            <person name="Saus E."/>
            <person name="Hansen A.P."/>
            <person name="Lass-Florl C."/>
            <person name="Gabaldon T."/>
        </authorList>
    </citation>
    <scope>NUCLEOTIDE SEQUENCE</scope>
    <source>
        <strain evidence="4">CBS 4856</strain>
    </source>
</reference>
<dbReference type="InterPro" id="IPR016162">
    <property type="entry name" value="Ald_DH_N"/>
</dbReference>
<keyword evidence="5" id="KW-1185">Reference proteome</keyword>
<dbReference type="PANTHER" id="PTHR42986:SF1">
    <property type="entry name" value="BENZALDEHYDE DEHYDROGENASE YFMT"/>
    <property type="match status" value="1"/>
</dbReference>
<dbReference type="PANTHER" id="PTHR42986">
    <property type="entry name" value="BENZALDEHYDE DEHYDROGENASE YFMT"/>
    <property type="match status" value="1"/>
</dbReference>
<dbReference type="GO" id="GO:0016620">
    <property type="term" value="F:oxidoreductase activity, acting on the aldehyde or oxo group of donors, NAD or NADP as acceptor"/>
    <property type="evidence" value="ECO:0007669"/>
    <property type="project" value="InterPro"/>
</dbReference>
<dbReference type="Pfam" id="PF00171">
    <property type="entry name" value="Aldedh"/>
    <property type="match status" value="1"/>
</dbReference>
<dbReference type="Gene3D" id="3.40.309.10">
    <property type="entry name" value="Aldehyde Dehydrogenase, Chain A, domain 2"/>
    <property type="match status" value="1"/>
</dbReference>
<evidence type="ECO:0000256" key="1">
    <source>
        <dbReference type="ARBA" id="ARBA00009986"/>
    </source>
</evidence>
<protein>
    <recommendedName>
        <fullName evidence="3">Aldehyde dehydrogenase domain-containing protein</fullName>
    </recommendedName>
</protein>
<accession>A0A642VB04</accession>
<dbReference type="EMBL" id="SWFS01000184">
    <property type="protein sequence ID" value="KAA8915123.1"/>
    <property type="molecule type" value="Genomic_DNA"/>
</dbReference>
<keyword evidence="2" id="KW-0520">NAD</keyword>
<evidence type="ECO:0000259" key="3">
    <source>
        <dbReference type="Pfam" id="PF00171"/>
    </source>
</evidence>
<dbReference type="InterPro" id="IPR016161">
    <property type="entry name" value="Ald_DH/histidinol_DH"/>
</dbReference>
<dbReference type="OrthoDB" id="310895at2759"/>
<sequence length="489" mass="52503">MSSWITQTIGPIVNGVEILTNDTMAVDSPLKDSVLYNCSTASLKDCKECVDHAQEAFNVWSKFPPSKKRMILLKAADILESKLEDAIELMAMEISATKAWATTNIVQGANTLREVAALATHVKGEIVNADRPDTQIFIMREPAGVVYSICPWNAPVQLSVRGVATPLLCGNAVILKPSEYTPKSQKLVVDVLHEAGVPKGAISFLPMAPKDAPSFTDYIISRKEVRRVTFTGSDTVGRAVAQTCAKYLKQPVLELGCNAPVLVLDGTNLDDAVNAIVFGAFTNSGQICMSTNRVIVVNDVADELVRRLVEKTATLRVSSAIDDQDAKISGLFSKASVSRLLGLISDAKEKGATVPLGDLKANGTLMQPHIIDFVENTMDIFYKEAFGPILCITRVDNIEKAVDAANDTDFTLCASVFSKDVPLAMNVARQIRSGSSHINGPTLYIEATLPNGGVGGSSGYGRFGGVHGIDEFVDKRNLTIQGPGAKYPL</sequence>
<dbReference type="SUPFAM" id="SSF53720">
    <property type="entry name" value="ALDH-like"/>
    <property type="match status" value="1"/>
</dbReference>
<feature type="domain" description="Aldehyde dehydrogenase" evidence="3">
    <location>
        <begin position="22"/>
        <end position="475"/>
    </location>
</feature>
<proteinExistence type="inferred from homology"/>
<dbReference type="Gene3D" id="3.40.605.10">
    <property type="entry name" value="Aldehyde Dehydrogenase, Chain A, domain 1"/>
    <property type="match status" value="1"/>
</dbReference>
<dbReference type="Proteomes" id="UP000761534">
    <property type="component" value="Unassembled WGS sequence"/>
</dbReference>
<dbReference type="AlphaFoldDB" id="A0A642VB04"/>
<comment type="caution">
    <text evidence="4">The sequence shown here is derived from an EMBL/GenBank/DDBJ whole genome shotgun (WGS) entry which is preliminary data.</text>
</comment>
<dbReference type="InterPro" id="IPR015590">
    <property type="entry name" value="Aldehyde_DH_dom"/>
</dbReference>
<evidence type="ECO:0000313" key="4">
    <source>
        <dbReference type="EMBL" id="KAA8915123.1"/>
    </source>
</evidence>
<comment type="similarity">
    <text evidence="1">Belongs to the aldehyde dehydrogenase family.</text>
</comment>
<dbReference type="VEuPathDB" id="FungiDB:TRICI_002732"/>
<name>A0A642VB04_9ASCO</name>
<evidence type="ECO:0000313" key="5">
    <source>
        <dbReference type="Proteomes" id="UP000761534"/>
    </source>
</evidence>
<evidence type="ECO:0000256" key="2">
    <source>
        <dbReference type="ARBA" id="ARBA00023027"/>
    </source>
</evidence>
<organism evidence="4 5">
    <name type="scientific">Trichomonascus ciferrii</name>
    <dbReference type="NCBI Taxonomy" id="44093"/>
    <lineage>
        <taxon>Eukaryota</taxon>
        <taxon>Fungi</taxon>
        <taxon>Dikarya</taxon>
        <taxon>Ascomycota</taxon>
        <taxon>Saccharomycotina</taxon>
        <taxon>Dipodascomycetes</taxon>
        <taxon>Dipodascales</taxon>
        <taxon>Trichomonascaceae</taxon>
        <taxon>Trichomonascus</taxon>
        <taxon>Trichomonascus ciferrii complex</taxon>
    </lineage>
</organism>
<dbReference type="InterPro" id="IPR016163">
    <property type="entry name" value="Ald_DH_C"/>
</dbReference>